<dbReference type="EMBL" id="SSMC01000002">
    <property type="protein sequence ID" value="THD67884.1"/>
    <property type="molecule type" value="Genomic_DNA"/>
</dbReference>
<evidence type="ECO:0000259" key="3">
    <source>
        <dbReference type="PROSITE" id="PS50894"/>
    </source>
</evidence>
<feature type="modified residue" description="Phosphohistidine" evidence="1">
    <location>
        <position position="61"/>
    </location>
</feature>
<keyword evidence="2" id="KW-0175">Coiled coil</keyword>
<feature type="coiled-coil region" evidence="2">
    <location>
        <begin position="92"/>
        <end position="119"/>
    </location>
</feature>
<dbReference type="AlphaFoldDB" id="A0A4S3M0G8"/>
<organism evidence="4 5">
    <name type="scientific">Robertkochia marina</name>
    <dbReference type="NCBI Taxonomy" id="1227945"/>
    <lineage>
        <taxon>Bacteria</taxon>
        <taxon>Pseudomonadati</taxon>
        <taxon>Bacteroidota</taxon>
        <taxon>Flavobacteriia</taxon>
        <taxon>Flavobacteriales</taxon>
        <taxon>Flavobacteriaceae</taxon>
        <taxon>Robertkochia</taxon>
    </lineage>
</organism>
<feature type="domain" description="HPt" evidence="3">
    <location>
        <begin position="22"/>
        <end position="116"/>
    </location>
</feature>
<evidence type="ECO:0000313" key="5">
    <source>
        <dbReference type="Proteomes" id="UP000305939"/>
    </source>
</evidence>
<dbReference type="InterPro" id="IPR036641">
    <property type="entry name" value="HPT_dom_sf"/>
</dbReference>
<dbReference type="GO" id="GO:0000160">
    <property type="term" value="P:phosphorelay signal transduction system"/>
    <property type="evidence" value="ECO:0007669"/>
    <property type="project" value="InterPro"/>
</dbReference>
<dbReference type="OrthoDB" id="1445436at2"/>
<name>A0A4S3M0G8_9FLAO</name>
<sequence length="122" mass="14612">MNTTDKTQRVNILKLFEYCLNDRENLKELLELLNERVEEFLASARMYLKAKDRFSIARVSHRLRNSLLMIEARGLLDFLDVIEHECQQLDSIVFLEKLLEDFEAEYRLVQADIQQQMKRLYA</sequence>
<dbReference type="InterPro" id="IPR008207">
    <property type="entry name" value="Sig_transdc_His_kin_Hpt_dom"/>
</dbReference>
<keyword evidence="1" id="KW-0597">Phosphoprotein</keyword>
<keyword evidence="5" id="KW-1185">Reference proteome</keyword>
<dbReference type="GO" id="GO:0004672">
    <property type="term" value="F:protein kinase activity"/>
    <property type="evidence" value="ECO:0007669"/>
    <property type="project" value="UniProtKB-ARBA"/>
</dbReference>
<dbReference type="PROSITE" id="PS50894">
    <property type="entry name" value="HPT"/>
    <property type="match status" value="1"/>
</dbReference>
<dbReference type="Proteomes" id="UP000305939">
    <property type="component" value="Unassembled WGS sequence"/>
</dbReference>
<dbReference type="SUPFAM" id="SSF47226">
    <property type="entry name" value="Histidine-containing phosphotransfer domain, HPT domain"/>
    <property type="match status" value="1"/>
</dbReference>
<gene>
    <name evidence="4" type="ORF">E7Z59_09550</name>
</gene>
<evidence type="ECO:0000313" key="4">
    <source>
        <dbReference type="EMBL" id="THD67884.1"/>
    </source>
</evidence>
<dbReference type="Gene3D" id="1.20.120.160">
    <property type="entry name" value="HPT domain"/>
    <property type="match status" value="1"/>
</dbReference>
<protein>
    <recommendedName>
        <fullName evidence="3">HPt domain-containing protein</fullName>
    </recommendedName>
</protein>
<evidence type="ECO:0000256" key="1">
    <source>
        <dbReference type="PROSITE-ProRule" id="PRU00110"/>
    </source>
</evidence>
<comment type="caution">
    <text evidence="4">The sequence shown here is derived from an EMBL/GenBank/DDBJ whole genome shotgun (WGS) entry which is preliminary data.</text>
</comment>
<reference evidence="4 5" key="1">
    <citation type="submission" date="2019-04" db="EMBL/GenBank/DDBJ databases">
        <title>Draft genome sequence of Robertkochia marina CC-AMO-30D.</title>
        <authorList>
            <person name="Hameed A."/>
            <person name="Lin S.-Y."/>
            <person name="Shahina M."/>
            <person name="Lai W.-A."/>
            <person name="Young C.-C."/>
        </authorList>
    </citation>
    <scope>NUCLEOTIDE SEQUENCE [LARGE SCALE GENOMIC DNA]</scope>
    <source>
        <strain evidence="4 5">CC-AMO-30D</strain>
    </source>
</reference>
<proteinExistence type="predicted"/>
<evidence type="ECO:0000256" key="2">
    <source>
        <dbReference type="SAM" id="Coils"/>
    </source>
</evidence>
<accession>A0A4S3M0G8</accession>
<dbReference type="RefSeq" id="WP_136336089.1">
    <property type="nucleotide sequence ID" value="NZ_QXMP01000012.1"/>
</dbReference>